<comment type="caution">
    <text evidence="1">The sequence shown here is derived from an EMBL/GenBank/DDBJ whole genome shotgun (WGS) entry which is preliminary data.</text>
</comment>
<proteinExistence type="predicted"/>
<dbReference type="RefSeq" id="WP_137483166.1">
    <property type="nucleotide sequence ID" value="NZ_SZZP01000030.1"/>
</dbReference>
<accession>A0A4U6RIJ0</accession>
<organism evidence="1 2">
    <name type="scientific">Bradyrhizobium elkanii</name>
    <dbReference type="NCBI Taxonomy" id="29448"/>
    <lineage>
        <taxon>Bacteria</taxon>
        <taxon>Pseudomonadati</taxon>
        <taxon>Pseudomonadota</taxon>
        <taxon>Alphaproteobacteria</taxon>
        <taxon>Hyphomicrobiales</taxon>
        <taxon>Nitrobacteraceae</taxon>
        <taxon>Bradyrhizobium</taxon>
    </lineage>
</organism>
<reference evidence="1 2" key="1">
    <citation type="submission" date="2019-05" db="EMBL/GenBank/DDBJ databases">
        <title>Draft Genome of Bradyrhizobium elkanii strain SEMIA 938, Used in Commercial Inoculants for Lupinus spp. in Brazil.</title>
        <authorList>
            <person name="Hungria M."/>
            <person name="Delamuta J.R.M."/>
            <person name="Ribeiro R.A."/>
            <person name="Nogueira M.A."/>
        </authorList>
    </citation>
    <scope>NUCLEOTIDE SEQUENCE [LARGE SCALE GENOMIC DNA]</scope>
    <source>
        <strain evidence="1 2">Semia 938</strain>
    </source>
</reference>
<protein>
    <submittedName>
        <fullName evidence="1">Uncharacterized protein</fullName>
    </submittedName>
</protein>
<dbReference type="AlphaFoldDB" id="A0A4U6RIJ0"/>
<name>A0A4U6RIJ0_BRAEL</name>
<sequence length="97" mass="11007">MADTDRASRVHHEAFQDYVTGRVCKLISRAAELLRVPAPDTFIGRKTREPFPPRRRSNSPIGALLLLLLNESMDDLLKPADQLMLGRRRSVQLKLAK</sequence>
<gene>
    <name evidence="1" type="ORF">FDV58_35020</name>
</gene>
<dbReference type="Proteomes" id="UP000305095">
    <property type="component" value="Unassembled WGS sequence"/>
</dbReference>
<evidence type="ECO:0000313" key="1">
    <source>
        <dbReference type="EMBL" id="TKV73871.1"/>
    </source>
</evidence>
<dbReference type="EMBL" id="SZZP01000030">
    <property type="protein sequence ID" value="TKV73871.1"/>
    <property type="molecule type" value="Genomic_DNA"/>
</dbReference>
<evidence type="ECO:0000313" key="2">
    <source>
        <dbReference type="Proteomes" id="UP000305095"/>
    </source>
</evidence>